<dbReference type="InParanoid" id="A0A4S2MMI9"/>
<gene>
    <name evidence="2" type="ORF">EX30DRAFT_343232</name>
</gene>
<evidence type="ECO:0000256" key="1">
    <source>
        <dbReference type="SAM" id="MobiDB-lite"/>
    </source>
</evidence>
<evidence type="ECO:0000313" key="3">
    <source>
        <dbReference type="Proteomes" id="UP000298138"/>
    </source>
</evidence>
<feature type="compositionally biased region" description="Pro residues" evidence="1">
    <location>
        <begin position="41"/>
        <end position="60"/>
    </location>
</feature>
<feature type="compositionally biased region" description="Polar residues" evidence="1">
    <location>
        <begin position="1"/>
        <end position="13"/>
    </location>
</feature>
<feature type="region of interest" description="Disordered" evidence="1">
    <location>
        <begin position="134"/>
        <end position="155"/>
    </location>
</feature>
<organism evidence="2 3">
    <name type="scientific">Ascodesmis nigricans</name>
    <dbReference type="NCBI Taxonomy" id="341454"/>
    <lineage>
        <taxon>Eukaryota</taxon>
        <taxon>Fungi</taxon>
        <taxon>Dikarya</taxon>
        <taxon>Ascomycota</taxon>
        <taxon>Pezizomycotina</taxon>
        <taxon>Pezizomycetes</taxon>
        <taxon>Pezizales</taxon>
        <taxon>Ascodesmidaceae</taxon>
        <taxon>Ascodesmis</taxon>
    </lineage>
</organism>
<evidence type="ECO:0000313" key="2">
    <source>
        <dbReference type="EMBL" id="TGZ78326.1"/>
    </source>
</evidence>
<reference evidence="2 3" key="1">
    <citation type="submission" date="2019-04" db="EMBL/GenBank/DDBJ databases">
        <title>Comparative genomics and transcriptomics to analyze fruiting body development in filamentous ascomycetes.</title>
        <authorList>
            <consortium name="DOE Joint Genome Institute"/>
            <person name="Lutkenhaus R."/>
            <person name="Traeger S."/>
            <person name="Breuer J."/>
            <person name="Kuo A."/>
            <person name="Lipzen A."/>
            <person name="Pangilinan J."/>
            <person name="Dilworth D."/>
            <person name="Sandor L."/>
            <person name="Poggeler S."/>
            <person name="Barry K."/>
            <person name="Grigoriev I.V."/>
            <person name="Nowrousian M."/>
        </authorList>
    </citation>
    <scope>NUCLEOTIDE SEQUENCE [LARGE SCALE GENOMIC DNA]</scope>
    <source>
        <strain evidence="2 3">CBS 389.68</strain>
    </source>
</reference>
<proteinExistence type="predicted"/>
<feature type="region of interest" description="Disordered" evidence="1">
    <location>
        <begin position="1"/>
        <end position="73"/>
    </location>
</feature>
<dbReference type="Proteomes" id="UP000298138">
    <property type="component" value="Unassembled WGS sequence"/>
</dbReference>
<name>A0A4S2MMI9_9PEZI</name>
<dbReference type="AlphaFoldDB" id="A0A4S2MMI9"/>
<keyword evidence="3" id="KW-1185">Reference proteome</keyword>
<dbReference type="EMBL" id="ML220142">
    <property type="protein sequence ID" value="TGZ78326.1"/>
    <property type="molecule type" value="Genomic_DNA"/>
</dbReference>
<sequence>MSQNVLFNSNDVSSRIFDRTRANVPDESDMSAVSFGDPSTLTPPPYQPNPPTAPLPPPSRPTQRPQPSHLPVPLNRSQQAIAQRHKENINPTRFPEVMAMIYRSETTPFNPSPPPPFPARLPRVLGSELSALGSTGRGGTADPMPTIPRVLPPPPVRNYAGGVRGESELQRRMVELRAGAEIERLRAERRWFLDEPRYASAITALSERELLVMNSRVAERRVGRAVGSGWYDEEIGQLR</sequence>
<protein>
    <submittedName>
        <fullName evidence="2">Uncharacterized protein</fullName>
    </submittedName>
</protein>
<accession>A0A4S2MMI9</accession>